<name>A0A3S3P1L7_9ACAR</name>
<feature type="transmembrane region" description="Helical" evidence="1">
    <location>
        <begin position="85"/>
        <end position="105"/>
    </location>
</feature>
<comment type="caution">
    <text evidence="2">The sequence shown here is derived from an EMBL/GenBank/DDBJ whole genome shotgun (WGS) entry which is preliminary data.</text>
</comment>
<dbReference type="PANTHER" id="PTHR31735">
    <property type="entry name" value="VACUOLAR MEMBRANE PROTEIN YPL162C"/>
    <property type="match status" value="1"/>
</dbReference>
<reference evidence="2 3" key="1">
    <citation type="journal article" date="2018" name="Gigascience">
        <title>Genomes of trombidid mites reveal novel predicted allergens and laterally-transferred genes associated with secondary metabolism.</title>
        <authorList>
            <person name="Dong X."/>
            <person name="Chaisiri K."/>
            <person name="Xia D."/>
            <person name="Armstrong S.D."/>
            <person name="Fang Y."/>
            <person name="Donnelly M.J."/>
            <person name="Kadowaki T."/>
            <person name="McGarry J.W."/>
            <person name="Darby A.C."/>
            <person name="Makepeace B.L."/>
        </authorList>
    </citation>
    <scope>NUCLEOTIDE SEQUENCE [LARGE SCALE GENOMIC DNA]</scope>
    <source>
        <strain evidence="2">UoL-WK</strain>
    </source>
</reference>
<protein>
    <submittedName>
        <fullName evidence="2">Transmembrane protein 110-like protein</fullName>
    </submittedName>
</protein>
<keyword evidence="1" id="KW-1133">Transmembrane helix</keyword>
<dbReference type="PANTHER" id="PTHR31735:SF1">
    <property type="entry name" value="VACUOLAR MEMBRANE PROTEIN YPL162C"/>
    <property type="match status" value="1"/>
</dbReference>
<dbReference type="OrthoDB" id="431202at2759"/>
<feature type="transmembrane region" description="Helical" evidence="1">
    <location>
        <begin position="180"/>
        <end position="199"/>
    </location>
</feature>
<keyword evidence="1" id="KW-0472">Membrane</keyword>
<dbReference type="AlphaFoldDB" id="A0A3S3P1L7"/>
<feature type="transmembrane region" description="Helical" evidence="1">
    <location>
        <begin position="139"/>
        <end position="160"/>
    </location>
</feature>
<proteinExistence type="predicted"/>
<feature type="transmembrane region" description="Helical" evidence="1">
    <location>
        <begin position="20"/>
        <end position="40"/>
    </location>
</feature>
<evidence type="ECO:0000313" key="2">
    <source>
        <dbReference type="EMBL" id="RWS10089.1"/>
    </source>
</evidence>
<dbReference type="STRING" id="1965070.A0A3S3P1L7"/>
<dbReference type="InterPro" id="IPR022127">
    <property type="entry name" value="STIMATE/YPL162C"/>
</dbReference>
<evidence type="ECO:0000256" key="1">
    <source>
        <dbReference type="SAM" id="Phobius"/>
    </source>
</evidence>
<dbReference type="Pfam" id="PF12400">
    <property type="entry name" value="STIMATE"/>
    <property type="match status" value="1"/>
</dbReference>
<dbReference type="EMBL" id="NCKU01002230">
    <property type="protein sequence ID" value="RWS10089.1"/>
    <property type="molecule type" value="Genomic_DNA"/>
</dbReference>
<evidence type="ECO:0000313" key="3">
    <source>
        <dbReference type="Proteomes" id="UP000285301"/>
    </source>
</evidence>
<sequence length="269" mass="30994">MLVPDGHHCTHGLLISGYSWIAQSVLASLAFACLILKRYIEPPNERRSWLVWFFDTSKQAIGASVIHFTNLFTAEILPAPNPCTVYIISFLLDSSIGIIIIYLSIRLTQKLAHKFHINYLNFGEYGFPRPHYKYWIIQCIAYVIIMAIEKIFITAILQLQFWDQVRDLLLWPIPSPQLELVIVMLIIPFIVNVFIFWVTDNILIMHRFHHSKEELVPISETNTFFAKFTKLSANSIPFFSKPKESHPIANDNDDQLIEINFESSAGGQL</sequence>
<gene>
    <name evidence="2" type="ORF">B4U79_15051</name>
</gene>
<dbReference type="Proteomes" id="UP000285301">
    <property type="component" value="Unassembled WGS sequence"/>
</dbReference>
<accession>A0A3S3P1L7</accession>
<keyword evidence="1 2" id="KW-0812">Transmembrane</keyword>
<dbReference type="GO" id="GO:0016020">
    <property type="term" value="C:membrane"/>
    <property type="evidence" value="ECO:0007669"/>
    <property type="project" value="TreeGrafter"/>
</dbReference>
<keyword evidence="3" id="KW-1185">Reference proteome</keyword>
<organism evidence="2 3">
    <name type="scientific">Dinothrombium tinctorium</name>
    <dbReference type="NCBI Taxonomy" id="1965070"/>
    <lineage>
        <taxon>Eukaryota</taxon>
        <taxon>Metazoa</taxon>
        <taxon>Ecdysozoa</taxon>
        <taxon>Arthropoda</taxon>
        <taxon>Chelicerata</taxon>
        <taxon>Arachnida</taxon>
        <taxon>Acari</taxon>
        <taxon>Acariformes</taxon>
        <taxon>Trombidiformes</taxon>
        <taxon>Prostigmata</taxon>
        <taxon>Anystina</taxon>
        <taxon>Parasitengona</taxon>
        <taxon>Trombidioidea</taxon>
        <taxon>Trombidiidae</taxon>
        <taxon>Dinothrombium</taxon>
    </lineage>
</organism>